<feature type="compositionally biased region" description="Gly residues" evidence="1">
    <location>
        <begin position="20"/>
        <end position="31"/>
    </location>
</feature>
<dbReference type="Proteomes" id="UP000636800">
    <property type="component" value="Chromosome 1"/>
</dbReference>
<evidence type="ECO:0000256" key="1">
    <source>
        <dbReference type="SAM" id="MobiDB-lite"/>
    </source>
</evidence>
<proteinExistence type="predicted"/>
<accession>A0A835RTV5</accession>
<dbReference type="AlphaFoldDB" id="A0A835RTV5"/>
<organism evidence="2 3">
    <name type="scientific">Vanilla planifolia</name>
    <name type="common">Vanilla</name>
    <dbReference type="NCBI Taxonomy" id="51239"/>
    <lineage>
        <taxon>Eukaryota</taxon>
        <taxon>Viridiplantae</taxon>
        <taxon>Streptophyta</taxon>
        <taxon>Embryophyta</taxon>
        <taxon>Tracheophyta</taxon>
        <taxon>Spermatophyta</taxon>
        <taxon>Magnoliopsida</taxon>
        <taxon>Liliopsida</taxon>
        <taxon>Asparagales</taxon>
        <taxon>Orchidaceae</taxon>
        <taxon>Vanilloideae</taxon>
        <taxon>Vanilleae</taxon>
        <taxon>Vanilla</taxon>
    </lineage>
</organism>
<feature type="region of interest" description="Disordered" evidence="1">
    <location>
        <begin position="1"/>
        <end position="35"/>
    </location>
</feature>
<reference evidence="2 3" key="1">
    <citation type="journal article" date="2020" name="Nat. Food">
        <title>A phased Vanilla planifolia genome enables genetic improvement of flavour and production.</title>
        <authorList>
            <person name="Hasing T."/>
            <person name="Tang H."/>
            <person name="Brym M."/>
            <person name="Khazi F."/>
            <person name="Huang T."/>
            <person name="Chambers A.H."/>
        </authorList>
    </citation>
    <scope>NUCLEOTIDE SEQUENCE [LARGE SCALE GENOMIC DNA]</scope>
    <source>
        <tissue evidence="2">Leaf</tissue>
    </source>
</reference>
<feature type="compositionally biased region" description="Basic and acidic residues" evidence="1">
    <location>
        <begin position="1"/>
        <end position="12"/>
    </location>
</feature>
<comment type="caution">
    <text evidence="2">The sequence shown here is derived from an EMBL/GenBank/DDBJ whole genome shotgun (WGS) entry which is preliminary data.</text>
</comment>
<protein>
    <submittedName>
        <fullName evidence="2">Uncharacterized protein</fullName>
    </submittedName>
</protein>
<gene>
    <name evidence="2" type="ORF">HPP92_002710</name>
</gene>
<dbReference type="EMBL" id="JADCNL010000001">
    <property type="protein sequence ID" value="KAG0498019.1"/>
    <property type="molecule type" value="Genomic_DNA"/>
</dbReference>
<evidence type="ECO:0000313" key="3">
    <source>
        <dbReference type="Proteomes" id="UP000636800"/>
    </source>
</evidence>
<name>A0A835RTV5_VANPL</name>
<keyword evidence="3" id="KW-1185">Reference proteome</keyword>
<sequence>MEKVEEEGRGVREEEELEEGGGGGGIGGGIGEKIEGEITGIGGGGGAIRGVKTGIGGVGGGIVVGRRRIEGEIRGGIAG</sequence>
<evidence type="ECO:0000313" key="2">
    <source>
        <dbReference type="EMBL" id="KAG0498019.1"/>
    </source>
</evidence>
<dbReference type="OrthoDB" id="434771at2759"/>